<comment type="similarity">
    <text evidence="1 3">Belongs to the short-chain dehydrogenases/reductases (SDR) family.</text>
</comment>
<dbReference type="eggNOG" id="COG0300">
    <property type="taxonomic scope" value="Bacteria"/>
</dbReference>
<dbReference type="PANTHER" id="PTHR44196:SF1">
    <property type="entry name" value="DEHYDROGENASE_REDUCTASE SDR FAMILY MEMBER 7B"/>
    <property type="match status" value="1"/>
</dbReference>
<dbReference type="GO" id="GO:0016491">
    <property type="term" value="F:oxidoreductase activity"/>
    <property type="evidence" value="ECO:0007669"/>
    <property type="project" value="UniProtKB-KW"/>
</dbReference>
<reference evidence="4 5" key="1">
    <citation type="journal article" date="2013" name="Genome Announc.">
        <title>Draft Genome Sequence of Bhargavaea cecembensis Strain DSE10T, Isolated from a Deep-Sea Sediment Sample Collected at a Depth of 5,904 m from the Chagos-Laccadive Ridge System in the Indian Ocean.</title>
        <authorList>
            <person name="Shivaji S."/>
            <person name="Ara S."/>
            <person name="Begum Z."/>
            <person name="Ruth M."/>
            <person name="Singh A."/>
            <person name="Kumar Pinnaka A."/>
        </authorList>
    </citation>
    <scope>NUCLEOTIDE SEQUENCE [LARGE SCALE GENOMIC DNA]</scope>
    <source>
        <strain evidence="4 5">DSE10</strain>
    </source>
</reference>
<evidence type="ECO:0000256" key="2">
    <source>
        <dbReference type="ARBA" id="ARBA00023002"/>
    </source>
</evidence>
<dbReference type="PROSITE" id="PS00061">
    <property type="entry name" value="ADH_SHORT"/>
    <property type="match status" value="1"/>
</dbReference>
<dbReference type="InterPro" id="IPR020904">
    <property type="entry name" value="Sc_DH/Rdtase_CS"/>
</dbReference>
<comment type="caution">
    <text evidence="4">The sequence shown here is derived from an EMBL/GenBank/DDBJ whole genome shotgun (WGS) entry which is preliminary data.</text>
</comment>
<evidence type="ECO:0000256" key="1">
    <source>
        <dbReference type="ARBA" id="ARBA00006484"/>
    </source>
</evidence>
<dbReference type="PRINTS" id="PR00080">
    <property type="entry name" value="SDRFAMILY"/>
</dbReference>
<dbReference type="Proteomes" id="UP000011919">
    <property type="component" value="Unassembled WGS sequence"/>
</dbReference>
<gene>
    <name evidence="4" type="ORF">C772_01239</name>
</gene>
<dbReference type="EC" id="1.-.-.-" evidence="4"/>
<dbReference type="AlphaFoldDB" id="M7NHQ7"/>
<proteinExistence type="inferred from homology"/>
<keyword evidence="2 4" id="KW-0560">Oxidoreductase</keyword>
<dbReference type="Gene3D" id="3.40.50.720">
    <property type="entry name" value="NAD(P)-binding Rossmann-like Domain"/>
    <property type="match status" value="1"/>
</dbReference>
<dbReference type="EMBL" id="AOFT01000005">
    <property type="protein sequence ID" value="EMR06711.1"/>
    <property type="molecule type" value="Genomic_DNA"/>
</dbReference>
<dbReference type="Pfam" id="PF00106">
    <property type="entry name" value="adh_short"/>
    <property type="match status" value="1"/>
</dbReference>
<dbReference type="CDD" id="cd05233">
    <property type="entry name" value="SDR_c"/>
    <property type="match status" value="1"/>
</dbReference>
<evidence type="ECO:0000256" key="3">
    <source>
        <dbReference type="RuleBase" id="RU000363"/>
    </source>
</evidence>
<dbReference type="STRING" id="1235279.C772_01239"/>
<dbReference type="GO" id="GO:0016020">
    <property type="term" value="C:membrane"/>
    <property type="evidence" value="ECO:0007669"/>
    <property type="project" value="TreeGrafter"/>
</dbReference>
<keyword evidence="5" id="KW-1185">Reference proteome</keyword>
<protein>
    <submittedName>
        <fullName evidence="4">Putative oxidoreductase</fullName>
        <ecNumber evidence="4">1.-.-.-</ecNumber>
    </submittedName>
</protein>
<evidence type="ECO:0000313" key="5">
    <source>
        <dbReference type="Proteomes" id="UP000011919"/>
    </source>
</evidence>
<dbReference type="PRINTS" id="PR00081">
    <property type="entry name" value="GDHRDH"/>
</dbReference>
<organism evidence="4 5">
    <name type="scientific">Bhargavaea cecembensis DSE10</name>
    <dbReference type="NCBI Taxonomy" id="1235279"/>
    <lineage>
        <taxon>Bacteria</taxon>
        <taxon>Bacillati</taxon>
        <taxon>Bacillota</taxon>
        <taxon>Bacilli</taxon>
        <taxon>Bacillales</taxon>
        <taxon>Caryophanaceae</taxon>
        <taxon>Bhargavaea</taxon>
    </lineage>
</organism>
<name>M7NHQ7_9BACL</name>
<accession>M7NHQ7</accession>
<sequence length="258" mass="26898">MTGTGCFIMNGPKRVLVTGATGGIGRAIVTALLREGHLVLATGRNQGILDQICAEGAGTVRADLSTAEGLDRVAEAAGTPDVFISASGVGAFLHAHELSDASIDRMLDVNAASPMKLLRRILPGMMERGSGQIIFIASAAGKVSTKKASVYAASKAALLGYADALRLEMAPYGISVTSVNPGPVDTPFLDIASPLSGYRESMAGYLTPPEKVAEAVTGVLGRPVRDVDLPWYMAAASRMHAVAPGLTERLGRNFFEKK</sequence>
<dbReference type="SUPFAM" id="SSF51735">
    <property type="entry name" value="NAD(P)-binding Rossmann-fold domains"/>
    <property type="match status" value="1"/>
</dbReference>
<dbReference type="InterPro" id="IPR036291">
    <property type="entry name" value="NAD(P)-bd_dom_sf"/>
</dbReference>
<dbReference type="PANTHER" id="PTHR44196">
    <property type="entry name" value="DEHYDROGENASE/REDUCTASE SDR FAMILY MEMBER 7B"/>
    <property type="match status" value="1"/>
</dbReference>
<evidence type="ECO:0000313" key="4">
    <source>
        <dbReference type="EMBL" id="EMR06711.1"/>
    </source>
</evidence>
<dbReference type="InterPro" id="IPR002347">
    <property type="entry name" value="SDR_fam"/>
</dbReference>